<reference evidence="2 3" key="2">
    <citation type="submission" date="2019-08" db="EMBL/GenBank/DDBJ databases">
        <title>Jejuicoccus antrihumi gen. nov., sp. nov., a new member of the family Dermacoccaceae isolated from a cave.</title>
        <authorList>
            <person name="Schumann P."/>
            <person name="Kim I.S."/>
        </authorList>
    </citation>
    <scope>NUCLEOTIDE SEQUENCE [LARGE SCALE GENOMIC DNA]</scope>
    <source>
        <strain evidence="2 3">C5-26</strain>
    </source>
</reference>
<dbReference type="AlphaFoldDB" id="A0A563DUD4"/>
<sequence>MSNLNYEAYGSQGRSARSQRAAFEAARRTAVARSRSRDIAVSCSRLCFDTAMGIFGKREDSLRSATALREFWAWWNNTGAAQCAAVGTDDTAAMAEALAIRVDAISDGLAWEIAGGSSSAHVLVVSPDGDPELRSIARRWLKAAPEANLVWSYADSRQPVSDLAGYGLQIAGRDVAVRDVVVGVRRRASRLDVSVYHPLMADLNDHEQMRLAFLALDAALGEEATETWIGELAPAQDAPLDGFGLSGLRATVRELREEFIDEAGEPTWLVLQGDTPYGPLVASTQVPLAAAWAPELDTHIGVSIPYADQDASGQPGPKSLGNLRALEDHVVARLEGQGRLVAHETTRGVRLLHLYVSRGTPAAEQVKAAVQAWDEGRVRVRAENDPGWAQVQHLRG</sequence>
<reference evidence="2 3" key="1">
    <citation type="submission" date="2019-05" db="EMBL/GenBank/DDBJ databases">
        <authorList>
            <person name="Lee S.D."/>
        </authorList>
    </citation>
    <scope>NUCLEOTIDE SEQUENCE [LARGE SCALE GENOMIC DNA]</scope>
    <source>
        <strain evidence="2 3">C5-26</strain>
    </source>
</reference>
<protein>
    <submittedName>
        <fullName evidence="2">DUF695 domain-containing protein</fullName>
    </submittedName>
</protein>
<dbReference type="EMBL" id="VCQV01000039">
    <property type="protein sequence ID" value="TWP33561.1"/>
    <property type="molecule type" value="Genomic_DNA"/>
</dbReference>
<accession>A0A563DUD4</accession>
<gene>
    <name evidence="2" type="ORF">FGL98_20695</name>
</gene>
<comment type="caution">
    <text evidence="2">The sequence shown here is derived from an EMBL/GenBank/DDBJ whole genome shotgun (WGS) entry which is preliminary data.</text>
</comment>
<dbReference type="InterPro" id="IPR016097">
    <property type="entry name" value="DUF695"/>
</dbReference>
<dbReference type="Proteomes" id="UP000320244">
    <property type="component" value="Unassembled WGS sequence"/>
</dbReference>
<dbReference type="OrthoDB" id="3828153at2"/>
<evidence type="ECO:0000259" key="1">
    <source>
        <dbReference type="Pfam" id="PF05117"/>
    </source>
</evidence>
<keyword evidence="3" id="KW-1185">Reference proteome</keyword>
<organism evidence="2 3">
    <name type="scientific">Leekyejoonella antrihumi</name>
    <dbReference type="NCBI Taxonomy" id="1660198"/>
    <lineage>
        <taxon>Bacteria</taxon>
        <taxon>Bacillati</taxon>
        <taxon>Actinomycetota</taxon>
        <taxon>Actinomycetes</taxon>
        <taxon>Micrococcales</taxon>
        <taxon>Dermacoccaceae</taxon>
        <taxon>Leekyejoonella</taxon>
    </lineage>
</organism>
<evidence type="ECO:0000313" key="2">
    <source>
        <dbReference type="EMBL" id="TWP33561.1"/>
    </source>
</evidence>
<dbReference type="Pfam" id="PF05117">
    <property type="entry name" value="DUF695"/>
    <property type="match status" value="1"/>
</dbReference>
<proteinExistence type="predicted"/>
<name>A0A563DUD4_9MICO</name>
<feature type="domain" description="DUF695" evidence="1">
    <location>
        <begin position="289"/>
        <end position="389"/>
    </location>
</feature>
<evidence type="ECO:0000313" key="3">
    <source>
        <dbReference type="Proteomes" id="UP000320244"/>
    </source>
</evidence>